<evidence type="ECO:0000256" key="2">
    <source>
        <dbReference type="ARBA" id="ARBA00022695"/>
    </source>
</evidence>
<gene>
    <name evidence="8" type="ORF">PHMEG_00034417</name>
</gene>
<organism evidence="8 9">
    <name type="scientific">Phytophthora megakarya</name>
    <dbReference type="NCBI Taxonomy" id="4795"/>
    <lineage>
        <taxon>Eukaryota</taxon>
        <taxon>Sar</taxon>
        <taxon>Stramenopiles</taxon>
        <taxon>Oomycota</taxon>
        <taxon>Peronosporomycetes</taxon>
        <taxon>Peronosporales</taxon>
        <taxon>Peronosporaceae</taxon>
        <taxon>Phytophthora</taxon>
    </lineage>
</organism>
<dbReference type="Proteomes" id="UP000198211">
    <property type="component" value="Unassembled WGS sequence"/>
</dbReference>
<evidence type="ECO:0000256" key="3">
    <source>
        <dbReference type="ARBA" id="ARBA00022722"/>
    </source>
</evidence>
<keyword evidence="6" id="KW-0695">RNA-directed DNA polymerase</keyword>
<keyword evidence="3" id="KW-0540">Nuclease</keyword>
<keyword evidence="2" id="KW-0548">Nucleotidyltransferase</keyword>
<proteinExistence type="predicted"/>
<comment type="caution">
    <text evidence="8">The sequence shown here is derived from an EMBL/GenBank/DDBJ whole genome shotgun (WGS) entry which is preliminary data.</text>
</comment>
<keyword evidence="5" id="KW-0378">Hydrolase</keyword>
<evidence type="ECO:0000256" key="5">
    <source>
        <dbReference type="ARBA" id="ARBA00022801"/>
    </source>
</evidence>
<keyword evidence="9" id="KW-1185">Reference proteome</keyword>
<evidence type="ECO:0000256" key="1">
    <source>
        <dbReference type="ARBA" id="ARBA00022679"/>
    </source>
</evidence>
<accession>A0A225UR94</accession>
<dbReference type="InterPro" id="IPR041373">
    <property type="entry name" value="RT_RNaseH"/>
</dbReference>
<dbReference type="GO" id="GO:0003964">
    <property type="term" value="F:RNA-directed DNA polymerase activity"/>
    <property type="evidence" value="ECO:0007669"/>
    <property type="project" value="UniProtKB-KW"/>
</dbReference>
<evidence type="ECO:0000256" key="4">
    <source>
        <dbReference type="ARBA" id="ARBA00022759"/>
    </source>
</evidence>
<dbReference type="Pfam" id="PF17917">
    <property type="entry name" value="RT_RNaseH"/>
    <property type="match status" value="1"/>
</dbReference>
<dbReference type="AlphaFoldDB" id="A0A225UR94"/>
<protein>
    <recommendedName>
        <fullName evidence="7">Reverse transcriptase RNase H-like domain-containing protein</fullName>
    </recommendedName>
</protein>
<reference evidence="9" key="1">
    <citation type="submission" date="2017-03" db="EMBL/GenBank/DDBJ databases">
        <title>Phytopthora megakarya and P. palmivora, two closely related causual agents of cacao black pod achieved similar genome size and gene model numbers by different mechanisms.</title>
        <authorList>
            <person name="Ali S."/>
            <person name="Shao J."/>
            <person name="Larry D.J."/>
            <person name="Kronmiller B."/>
            <person name="Shen D."/>
            <person name="Strem M.D."/>
            <person name="Melnick R.L."/>
            <person name="Guiltinan M.J."/>
            <person name="Tyler B.M."/>
            <person name="Meinhardt L.W."/>
            <person name="Bailey B.A."/>
        </authorList>
    </citation>
    <scope>NUCLEOTIDE SEQUENCE [LARGE SCALE GENOMIC DNA]</scope>
    <source>
        <strain evidence="9">zdho120</strain>
    </source>
</reference>
<name>A0A225UR94_9STRA</name>
<evidence type="ECO:0000313" key="8">
    <source>
        <dbReference type="EMBL" id="OWY95553.1"/>
    </source>
</evidence>
<dbReference type="GO" id="GO:0004519">
    <property type="term" value="F:endonuclease activity"/>
    <property type="evidence" value="ECO:0007669"/>
    <property type="project" value="UniProtKB-KW"/>
</dbReference>
<keyword evidence="1" id="KW-0808">Transferase</keyword>
<sequence length="127" mass="14862">MLAYPDPSKQAVQRGFGLEVSQVSDWKTKNSFPIVHACEKLECLLLRPQGFRVYCDHRNIIHLFCPTKELKRHVRGKLLRWSTKILKYRYSIENIEGVHSLWSNFIWGWGGKPLSAARVRSIKRIAR</sequence>
<evidence type="ECO:0000259" key="7">
    <source>
        <dbReference type="Pfam" id="PF17917"/>
    </source>
</evidence>
<evidence type="ECO:0000313" key="9">
    <source>
        <dbReference type="Proteomes" id="UP000198211"/>
    </source>
</evidence>
<evidence type="ECO:0000256" key="6">
    <source>
        <dbReference type="ARBA" id="ARBA00022918"/>
    </source>
</evidence>
<keyword evidence="4" id="KW-0255">Endonuclease</keyword>
<feature type="domain" description="Reverse transcriptase RNase H-like" evidence="7">
    <location>
        <begin position="29"/>
        <end position="88"/>
    </location>
</feature>
<dbReference type="GO" id="GO:0016787">
    <property type="term" value="F:hydrolase activity"/>
    <property type="evidence" value="ECO:0007669"/>
    <property type="project" value="UniProtKB-KW"/>
</dbReference>
<dbReference type="EMBL" id="NBNE01012793">
    <property type="protein sequence ID" value="OWY95553.1"/>
    <property type="molecule type" value="Genomic_DNA"/>
</dbReference>
<dbReference type="OrthoDB" id="127017at2759"/>